<feature type="compositionally biased region" description="Low complexity" evidence="10">
    <location>
        <begin position="1"/>
        <end position="18"/>
    </location>
</feature>
<feature type="region of interest" description="Disordered" evidence="10">
    <location>
        <begin position="1"/>
        <end position="28"/>
    </location>
</feature>
<feature type="binding site" evidence="9">
    <location>
        <position position="327"/>
    </location>
    <ligand>
        <name>DNA</name>
        <dbReference type="ChEBI" id="CHEBI:16991"/>
    </ligand>
</feature>
<evidence type="ECO:0000256" key="10">
    <source>
        <dbReference type="SAM" id="MobiDB-lite"/>
    </source>
</evidence>
<feature type="region of interest" description="Head domain (RuvB-H)" evidence="9">
    <location>
        <begin position="267"/>
        <end position="351"/>
    </location>
</feature>
<dbReference type="Gene3D" id="1.10.8.60">
    <property type="match status" value="1"/>
</dbReference>
<comment type="domain">
    <text evidence="9">Has 3 domains, the large (RuvB-L) and small ATPase (RuvB-S) domains and the C-terminal head (RuvB-H) domain. The head domain binds DNA, while the ATPase domains jointly bind ATP, ADP or are empty depending on the state of the subunit in the translocation cycle. During a single DNA translocation step the structure of each domain remains the same, but their relative positions change.</text>
</comment>
<comment type="function">
    <text evidence="9">The RuvA-RuvB-RuvC complex processes Holliday junction (HJ) DNA during genetic recombination and DNA repair, while the RuvA-RuvB complex plays an important role in the rescue of blocked DNA replication forks via replication fork reversal (RFR). RuvA specifically binds to HJ cruciform DNA, conferring on it an open structure. The RuvB hexamer acts as an ATP-dependent pump, pulling dsDNA into and through the RuvAB complex. RuvB forms 2 homohexamers on either side of HJ DNA bound by 1 or 2 RuvA tetramers; 4 subunits per hexamer contact DNA at a time. Coordinated motions by a converter formed by DNA-disengaged RuvB subunits stimulates ATP hydrolysis and nucleotide exchange. Immobilization of the converter enables RuvB to convert the ATP-contained energy into a lever motion, pulling 2 nucleotides of DNA out of the RuvA tetramer per ATP hydrolyzed, thus driving DNA branch migration. The RuvB motors rotate together with the DNA substrate, which together with the progressing nucleotide cycle form the mechanistic basis for DNA recombination by continuous HJ branch migration. Branch migration allows RuvC to scan DNA until it finds its consensus sequence, where it cleaves and resolves cruciform DNA.</text>
</comment>
<feature type="binding site" evidence="9">
    <location>
        <position position="183"/>
    </location>
    <ligand>
        <name>ATP</name>
        <dbReference type="ChEBI" id="CHEBI:30616"/>
    </ligand>
</feature>
<protein>
    <recommendedName>
        <fullName evidence="9">Holliday junction branch migration complex subunit RuvB</fullName>
        <ecNumber evidence="9">3.6.4.-</ecNumber>
    </recommendedName>
</protein>
<keyword evidence="8 9" id="KW-0234">DNA repair</keyword>
<evidence type="ECO:0000256" key="9">
    <source>
        <dbReference type="HAMAP-Rule" id="MF_00016"/>
    </source>
</evidence>
<dbReference type="Pfam" id="PF05491">
    <property type="entry name" value="WHD_RuvB"/>
    <property type="match status" value="1"/>
</dbReference>
<feature type="binding site" evidence="9">
    <location>
        <position position="230"/>
    </location>
    <ligand>
        <name>ATP</name>
        <dbReference type="ChEBI" id="CHEBI:30616"/>
    </ligand>
</feature>
<feature type="binding site" evidence="9">
    <location>
        <position position="74"/>
    </location>
    <ligand>
        <name>ATP</name>
        <dbReference type="ChEBI" id="CHEBI:30616"/>
    </ligand>
</feature>
<comment type="caution">
    <text evidence="12">The sequence shown here is derived from an EMBL/GenBank/DDBJ whole genome shotgun (WGS) entry which is preliminary data.</text>
</comment>
<keyword evidence="7 9" id="KW-0233">DNA recombination</keyword>
<dbReference type="InterPro" id="IPR008824">
    <property type="entry name" value="RuvB-like_N"/>
</dbReference>
<evidence type="ECO:0000256" key="3">
    <source>
        <dbReference type="ARBA" id="ARBA00022763"/>
    </source>
</evidence>
<keyword evidence="4 9" id="KW-0378">Hydrolase</keyword>
<dbReference type="InterPro" id="IPR036388">
    <property type="entry name" value="WH-like_DNA-bd_sf"/>
</dbReference>
<keyword evidence="2 9" id="KW-0547">Nucleotide-binding</keyword>
<keyword evidence="12" id="KW-0347">Helicase</keyword>
<organism evidence="12 13">
    <name type="scientific">Candidatus Azambacteria bacterium RIFCSPLOWO2_01_FULL_46_25</name>
    <dbReference type="NCBI Taxonomy" id="1797298"/>
    <lineage>
        <taxon>Bacteria</taxon>
        <taxon>Candidatus Azamiibacteriota</taxon>
    </lineage>
</organism>
<dbReference type="NCBIfam" id="NF000868">
    <property type="entry name" value="PRK00080.1"/>
    <property type="match status" value="1"/>
</dbReference>
<dbReference type="EMBL" id="MEYS01000001">
    <property type="protein sequence ID" value="OGD34378.1"/>
    <property type="molecule type" value="Genomic_DNA"/>
</dbReference>
<dbReference type="Gene3D" id="1.10.10.10">
    <property type="entry name" value="Winged helix-like DNA-binding domain superfamily/Winged helix DNA-binding domain"/>
    <property type="match status" value="1"/>
</dbReference>
<dbReference type="PANTHER" id="PTHR42848">
    <property type="match status" value="1"/>
</dbReference>
<dbReference type="STRING" id="1797298.A2988_02515"/>
<evidence type="ECO:0000256" key="1">
    <source>
        <dbReference type="ARBA" id="ARBA00022490"/>
    </source>
</evidence>
<evidence type="ECO:0000256" key="4">
    <source>
        <dbReference type="ARBA" id="ARBA00022801"/>
    </source>
</evidence>
<evidence type="ECO:0000256" key="5">
    <source>
        <dbReference type="ARBA" id="ARBA00022840"/>
    </source>
</evidence>
<comment type="subcellular location">
    <subcellularLocation>
        <location evidence="9">Cytoplasm</location>
    </subcellularLocation>
</comment>
<keyword evidence="6 9" id="KW-0238">DNA-binding</keyword>
<gene>
    <name evidence="9" type="primary">ruvB</name>
    <name evidence="12" type="ORF">A2988_02515</name>
</gene>
<feature type="binding site" evidence="9">
    <location>
        <position position="78"/>
    </location>
    <ligand>
        <name>Mg(2+)</name>
        <dbReference type="ChEBI" id="CHEBI:18420"/>
    </ligand>
</feature>
<dbReference type="AlphaFoldDB" id="A0A1F5BUZ8"/>
<feature type="binding site" evidence="9">
    <location>
        <position position="78"/>
    </location>
    <ligand>
        <name>ATP</name>
        <dbReference type="ChEBI" id="CHEBI:30616"/>
    </ligand>
</feature>
<keyword evidence="5 9" id="KW-0067">ATP-binding</keyword>
<dbReference type="GO" id="GO:0009378">
    <property type="term" value="F:four-way junction helicase activity"/>
    <property type="evidence" value="ECO:0007669"/>
    <property type="project" value="InterPro"/>
</dbReference>
<dbReference type="GO" id="GO:0005737">
    <property type="term" value="C:cytoplasm"/>
    <property type="evidence" value="ECO:0007669"/>
    <property type="project" value="UniProtKB-SubCell"/>
</dbReference>
<dbReference type="SMART" id="SM00382">
    <property type="entry name" value="AAA"/>
    <property type="match status" value="1"/>
</dbReference>
<evidence type="ECO:0000256" key="7">
    <source>
        <dbReference type="ARBA" id="ARBA00023172"/>
    </source>
</evidence>
<name>A0A1F5BUZ8_9BACT</name>
<comment type="caution">
    <text evidence="9">Lacks conserved residue(s) required for the propagation of feature annotation.</text>
</comment>
<dbReference type="Pfam" id="PF17864">
    <property type="entry name" value="AAA_lid_4"/>
    <property type="match status" value="1"/>
</dbReference>
<dbReference type="Proteomes" id="UP000176650">
    <property type="component" value="Unassembled WGS sequence"/>
</dbReference>
<feature type="region of interest" description="Small ATPAse domain (RuvB-S)" evidence="9">
    <location>
        <begin position="194"/>
        <end position="264"/>
    </location>
</feature>
<feature type="binding site" evidence="9">
    <location>
        <position position="77"/>
    </location>
    <ligand>
        <name>ATP</name>
        <dbReference type="ChEBI" id="CHEBI:30616"/>
    </ligand>
</feature>
<dbReference type="SUPFAM" id="SSF52540">
    <property type="entry name" value="P-loop containing nucleoside triphosphate hydrolases"/>
    <property type="match status" value="1"/>
</dbReference>
<evidence type="ECO:0000256" key="6">
    <source>
        <dbReference type="ARBA" id="ARBA00023125"/>
    </source>
</evidence>
<evidence type="ECO:0000313" key="13">
    <source>
        <dbReference type="Proteomes" id="UP000176650"/>
    </source>
</evidence>
<evidence type="ECO:0000256" key="2">
    <source>
        <dbReference type="ARBA" id="ARBA00022741"/>
    </source>
</evidence>
<dbReference type="GO" id="GO:0006310">
    <property type="term" value="P:DNA recombination"/>
    <property type="evidence" value="ECO:0007669"/>
    <property type="project" value="UniProtKB-UniRule"/>
</dbReference>
<dbReference type="InterPro" id="IPR003593">
    <property type="entry name" value="AAA+_ATPase"/>
</dbReference>
<dbReference type="GO" id="GO:0048476">
    <property type="term" value="C:Holliday junction resolvase complex"/>
    <property type="evidence" value="ECO:0007669"/>
    <property type="project" value="UniProtKB-UniRule"/>
</dbReference>
<evidence type="ECO:0000259" key="11">
    <source>
        <dbReference type="SMART" id="SM00382"/>
    </source>
</evidence>
<feature type="binding site" evidence="9">
    <location>
        <position position="193"/>
    </location>
    <ligand>
        <name>ATP</name>
        <dbReference type="ChEBI" id="CHEBI:30616"/>
    </ligand>
</feature>
<accession>A0A1F5BUZ8</accession>
<feature type="domain" description="AAA+ ATPase" evidence="11">
    <location>
        <begin position="63"/>
        <end position="191"/>
    </location>
</feature>
<dbReference type="CDD" id="cd00009">
    <property type="entry name" value="AAA"/>
    <property type="match status" value="1"/>
</dbReference>
<dbReference type="EC" id="3.6.4.-" evidence="9"/>
<dbReference type="InterPro" id="IPR004605">
    <property type="entry name" value="DNA_helicase_Holl-junc_RuvB"/>
</dbReference>
<feature type="binding site" evidence="9">
    <location>
        <position position="322"/>
    </location>
    <ligand>
        <name>DNA</name>
        <dbReference type="ChEBI" id="CHEBI:16991"/>
    </ligand>
</feature>
<feature type="binding site" evidence="9">
    <location>
        <position position="79"/>
    </location>
    <ligand>
        <name>ATP</name>
        <dbReference type="ChEBI" id="CHEBI:30616"/>
    </ligand>
</feature>
<dbReference type="Pfam" id="PF05496">
    <property type="entry name" value="RuvB_N"/>
    <property type="match status" value="1"/>
</dbReference>
<sequence length="351" mass="38348">MLSSASQKKASAASNGASDPVKKDDPTLDLALRPSAWDEYIGQEKIKNNLRIFIEAAKQRDEPIEHVLLYGPAGLGKTTLANLVAKEMGSSIKITSGPAIEKAGDLAAILTNMQERDILFIDEAHRLNKTIAEMLYPAMENNVLDIILGKGPSARTLQLQLPRFTLIAATTKAGSLSSPFRSRFGVTHRLEFYTHEEIGAIITRSARLLGATIADDAVDVIARASRFTPRVANRILKRVRDYAQVKNGNTITGALAKEALAVMDIDHLGLESTDVKILETIITQYNGGPVGLKTIAASTSEELETIEDLYEPYLLQIGFLTRSLKGRIATEAAYHHLKKKFQAKENQGTLI</sequence>
<comment type="subunit">
    <text evidence="9">Homohexamer. Forms an RuvA(8)-RuvB(12)-Holliday junction (HJ) complex. HJ DNA is sandwiched between 2 RuvA tetramers; dsDNA enters through RuvA and exits via RuvB. An RuvB hexamer assembles on each DNA strand where it exits the tetramer. Each RuvB hexamer is contacted by two RuvA subunits (via domain III) on 2 adjacent RuvB subunits; this complex drives branch migration. In the full resolvosome a probable DNA-RuvA(4)-RuvB(12)-RuvC(2) complex forms which resolves the HJ.</text>
</comment>
<dbReference type="GO" id="GO:0006281">
    <property type="term" value="P:DNA repair"/>
    <property type="evidence" value="ECO:0007669"/>
    <property type="project" value="UniProtKB-UniRule"/>
</dbReference>
<reference evidence="12 13" key="1">
    <citation type="journal article" date="2016" name="Nat. Commun.">
        <title>Thousands of microbial genomes shed light on interconnected biogeochemical processes in an aquifer system.</title>
        <authorList>
            <person name="Anantharaman K."/>
            <person name="Brown C.T."/>
            <person name="Hug L.A."/>
            <person name="Sharon I."/>
            <person name="Castelle C.J."/>
            <person name="Probst A.J."/>
            <person name="Thomas B.C."/>
            <person name="Singh A."/>
            <person name="Wilkins M.J."/>
            <person name="Karaoz U."/>
            <person name="Brodie E.L."/>
            <person name="Williams K.H."/>
            <person name="Hubbard S.S."/>
            <person name="Banfield J.F."/>
        </authorList>
    </citation>
    <scope>NUCLEOTIDE SEQUENCE [LARGE SCALE GENOMIC DNA]</scope>
</reference>
<comment type="catalytic activity">
    <reaction evidence="9">
        <text>ATP + H2O = ADP + phosphate + H(+)</text>
        <dbReference type="Rhea" id="RHEA:13065"/>
        <dbReference type="ChEBI" id="CHEBI:15377"/>
        <dbReference type="ChEBI" id="CHEBI:15378"/>
        <dbReference type="ChEBI" id="CHEBI:30616"/>
        <dbReference type="ChEBI" id="CHEBI:43474"/>
        <dbReference type="ChEBI" id="CHEBI:456216"/>
    </reaction>
</comment>
<evidence type="ECO:0000256" key="8">
    <source>
        <dbReference type="ARBA" id="ARBA00023204"/>
    </source>
</evidence>
<evidence type="ECO:0000313" key="12">
    <source>
        <dbReference type="EMBL" id="OGD34378.1"/>
    </source>
</evidence>
<keyword evidence="3 9" id="KW-0227">DNA damage</keyword>
<dbReference type="InterPro" id="IPR036390">
    <property type="entry name" value="WH_DNA-bd_sf"/>
</dbReference>
<comment type="similarity">
    <text evidence="9">Belongs to the RuvB family.</text>
</comment>
<dbReference type="NCBIfam" id="TIGR00635">
    <property type="entry name" value="ruvB"/>
    <property type="match status" value="1"/>
</dbReference>
<dbReference type="InterPro" id="IPR041445">
    <property type="entry name" value="AAA_lid_4"/>
</dbReference>
<keyword evidence="1 9" id="KW-0963">Cytoplasm</keyword>
<dbReference type="SUPFAM" id="SSF46785">
    <property type="entry name" value="Winged helix' DNA-binding domain"/>
    <property type="match status" value="1"/>
</dbReference>
<feature type="binding site" evidence="9">
    <location>
        <position position="33"/>
    </location>
    <ligand>
        <name>ATP</name>
        <dbReference type="ChEBI" id="CHEBI:30616"/>
    </ligand>
</feature>
<feature type="binding site" evidence="9">
    <location>
        <position position="32"/>
    </location>
    <ligand>
        <name>ATP</name>
        <dbReference type="ChEBI" id="CHEBI:30616"/>
    </ligand>
</feature>
<dbReference type="InterPro" id="IPR027417">
    <property type="entry name" value="P-loop_NTPase"/>
</dbReference>
<dbReference type="InterPro" id="IPR008823">
    <property type="entry name" value="RuvB_wg_C"/>
</dbReference>
<dbReference type="GO" id="GO:0016887">
    <property type="term" value="F:ATP hydrolysis activity"/>
    <property type="evidence" value="ECO:0007669"/>
    <property type="project" value="RHEA"/>
</dbReference>
<dbReference type="HAMAP" id="MF_00016">
    <property type="entry name" value="DNA_HJ_migration_RuvB"/>
    <property type="match status" value="1"/>
</dbReference>
<dbReference type="GO" id="GO:0000400">
    <property type="term" value="F:four-way junction DNA binding"/>
    <property type="evidence" value="ECO:0007669"/>
    <property type="project" value="UniProtKB-UniRule"/>
</dbReference>
<dbReference type="GO" id="GO:0005524">
    <property type="term" value="F:ATP binding"/>
    <property type="evidence" value="ECO:0007669"/>
    <property type="project" value="UniProtKB-UniRule"/>
</dbReference>
<dbReference type="PANTHER" id="PTHR42848:SF1">
    <property type="entry name" value="HOLLIDAY JUNCTION BRANCH MIGRATION COMPLEX SUBUNIT RUVB"/>
    <property type="match status" value="1"/>
</dbReference>
<proteinExistence type="inferred from homology"/>
<dbReference type="Gene3D" id="3.40.50.300">
    <property type="entry name" value="P-loop containing nucleotide triphosphate hydrolases"/>
    <property type="match status" value="1"/>
</dbReference>